<name>A0ABQ5DRK9_9ASTR</name>
<feature type="region of interest" description="Disordered" evidence="1">
    <location>
        <begin position="106"/>
        <end position="128"/>
    </location>
</feature>
<reference evidence="2" key="1">
    <citation type="journal article" date="2022" name="Int. J. Mol. Sci.">
        <title>Draft Genome of Tanacetum Coccineum: Genomic Comparison of Closely Related Tanacetum-Family Plants.</title>
        <authorList>
            <person name="Yamashiro T."/>
            <person name="Shiraishi A."/>
            <person name="Nakayama K."/>
            <person name="Satake H."/>
        </authorList>
    </citation>
    <scope>NUCLEOTIDE SEQUENCE</scope>
</reference>
<dbReference type="Proteomes" id="UP001151760">
    <property type="component" value="Unassembled WGS sequence"/>
</dbReference>
<accession>A0ABQ5DRK9</accession>
<comment type="caution">
    <text evidence="2">The sequence shown here is derived from an EMBL/GenBank/DDBJ whole genome shotgun (WGS) entry which is preliminary data.</text>
</comment>
<evidence type="ECO:0000313" key="3">
    <source>
        <dbReference type="Proteomes" id="UP001151760"/>
    </source>
</evidence>
<reference evidence="2" key="2">
    <citation type="submission" date="2022-01" db="EMBL/GenBank/DDBJ databases">
        <authorList>
            <person name="Yamashiro T."/>
            <person name="Shiraishi A."/>
            <person name="Satake H."/>
            <person name="Nakayama K."/>
        </authorList>
    </citation>
    <scope>NUCLEOTIDE SEQUENCE</scope>
</reference>
<organism evidence="2 3">
    <name type="scientific">Tanacetum coccineum</name>
    <dbReference type="NCBI Taxonomy" id="301880"/>
    <lineage>
        <taxon>Eukaryota</taxon>
        <taxon>Viridiplantae</taxon>
        <taxon>Streptophyta</taxon>
        <taxon>Embryophyta</taxon>
        <taxon>Tracheophyta</taxon>
        <taxon>Spermatophyta</taxon>
        <taxon>Magnoliopsida</taxon>
        <taxon>eudicotyledons</taxon>
        <taxon>Gunneridae</taxon>
        <taxon>Pentapetalae</taxon>
        <taxon>asterids</taxon>
        <taxon>campanulids</taxon>
        <taxon>Asterales</taxon>
        <taxon>Asteraceae</taxon>
        <taxon>Asteroideae</taxon>
        <taxon>Anthemideae</taxon>
        <taxon>Anthemidinae</taxon>
        <taxon>Tanacetum</taxon>
    </lineage>
</organism>
<proteinExistence type="predicted"/>
<evidence type="ECO:0000313" key="2">
    <source>
        <dbReference type="EMBL" id="GJT41810.1"/>
    </source>
</evidence>
<keyword evidence="3" id="KW-1185">Reference proteome</keyword>
<dbReference type="EMBL" id="BQNB010015592">
    <property type="protein sequence ID" value="GJT41810.1"/>
    <property type="molecule type" value="Genomic_DNA"/>
</dbReference>
<sequence length="294" mass="33962">MTGYNGRASSKYADLHKVHKETVRSELRMAIVQQSMEMDIWEIKEKLPERREQMRIYEEDKRLAQGYGGENLPQTDNILKNLNSEDISTCIGSSKSANNQENRITIGAGDQSRVTEKDVPSHGPRKQQLGGLIFGAEVEIPVGFDLRTFEGLHCDLSRGQERRTWNPGINHHPSERKGNSSLNSFIESIIKSNHVFQHFRPNDDQHERRGVQRRVWDPGITHGDILKQHLENKGIIYSLLDKKEEAEEQFLTYQSLLPDEFPQREFLDDVVLAAKTEIRQKRKNMVKPEFSMKK</sequence>
<protein>
    <submittedName>
        <fullName evidence="2">Uncharacterized protein</fullName>
    </submittedName>
</protein>
<evidence type="ECO:0000256" key="1">
    <source>
        <dbReference type="SAM" id="MobiDB-lite"/>
    </source>
</evidence>
<gene>
    <name evidence="2" type="ORF">Tco_0941675</name>
</gene>